<dbReference type="EMBL" id="CP094299">
    <property type="protein sequence ID" value="UNZ08816.1"/>
    <property type="molecule type" value="Genomic_DNA"/>
</dbReference>
<sequence>MGLPGGGLALHVHWDEASNEFDQQIATRNWLRRLHGQAARIVVGALRYLPGNARFYYELADERAVDMAIRNAINQPTGN</sequence>
<reference evidence="1 2" key="1">
    <citation type="submission" date="2022-03" db="EMBL/GenBank/DDBJ databases">
        <title>Complete genome of Streptomyces rimosus ssp. rimosus R7 (=ATCC 10970).</title>
        <authorList>
            <person name="Beganovic S."/>
            <person name="Ruckert C."/>
            <person name="Busche T."/>
            <person name="Kalinowski J."/>
            <person name="Wittmann C."/>
        </authorList>
    </citation>
    <scope>NUCLEOTIDE SEQUENCE [LARGE SCALE GENOMIC DNA]</scope>
    <source>
        <strain evidence="1 2">R7</strain>
        <plasmid evidence="1 2">pSRIMR7</plasmid>
    </source>
</reference>
<evidence type="ECO:0000313" key="1">
    <source>
        <dbReference type="EMBL" id="UNZ08816.1"/>
    </source>
</evidence>
<gene>
    <name evidence="1" type="ORF">SRIMR7_42360</name>
</gene>
<name>A0ABY3ZEU5_STRRM</name>
<protein>
    <submittedName>
        <fullName evidence="1">Uncharacterized protein</fullName>
    </submittedName>
</protein>
<dbReference type="Proteomes" id="UP000829494">
    <property type="component" value="Plasmid pSRIMR7"/>
</dbReference>
<geneLocation type="plasmid" evidence="1 2">
    <name>pSRIMR7</name>
</geneLocation>
<accession>A0ABY3ZEU5</accession>
<keyword evidence="2" id="KW-1185">Reference proteome</keyword>
<evidence type="ECO:0000313" key="2">
    <source>
        <dbReference type="Proteomes" id="UP000829494"/>
    </source>
</evidence>
<organism evidence="1 2">
    <name type="scientific">Streptomyces rimosus subsp. rimosus</name>
    <dbReference type="NCBI Taxonomy" id="132474"/>
    <lineage>
        <taxon>Bacteria</taxon>
        <taxon>Bacillati</taxon>
        <taxon>Actinomycetota</taxon>
        <taxon>Actinomycetes</taxon>
        <taxon>Kitasatosporales</taxon>
        <taxon>Streptomycetaceae</taxon>
        <taxon>Streptomyces</taxon>
    </lineage>
</organism>
<keyword evidence="1" id="KW-0614">Plasmid</keyword>
<proteinExistence type="predicted"/>